<dbReference type="InterPro" id="IPR024131">
    <property type="entry name" value="UPF0489"/>
</dbReference>
<protein>
    <submittedName>
        <fullName evidence="2">Uncharacterized protein</fullName>
    </submittedName>
</protein>
<accession>A0A812YAR9</accession>
<dbReference type="EMBL" id="CAJNJA010040609">
    <property type="protein sequence ID" value="CAE7767562.1"/>
    <property type="molecule type" value="Genomic_DNA"/>
</dbReference>
<evidence type="ECO:0000313" key="3">
    <source>
        <dbReference type="Proteomes" id="UP000601435"/>
    </source>
</evidence>
<reference evidence="2" key="1">
    <citation type="submission" date="2021-02" db="EMBL/GenBank/DDBJ databases">
        <authorList>
            <person name="Dougan E. K."/>
            <person name="Rhodes N."/>
            <person name="Thang M."/>
            <person name="Chan C."/>
        </authorList>
    </citation>
    <scope>NUCLEOTIDE SEQUENCE</scope>
</reference>
<dbReference type="Pfam" id="PF12640">
    <property type="entry name" value="UPF0489"/>
    <property type="match status" value="1"/>
</dbReference>
<dbReference type="AlphaFoldDB" id="A0A812YAR9"/>
<gene>
    <name evidence="2" type="ORF">SNEC2469_LOCUS22400</name>
</gene>
<evidence type="ECO:0000256" key="1">
    <source>
        <dbReference type="ARBA" id="ARBA00007099"/>
    </source>
</evidence>
<keyword evidence="3" id="KW-1185">Reference proteome</keyword>
<sequence>MRLVISSQMPEEVRGHCSFGWKWAAAWGVAAAFLAIATPQLSQMDPWSVLPQAVRRSWAPIHIVEAHGDVLRHWPCTAPGHPKGSWSEPVTLVHIDSHSDMAPLETDIWAEFLEDIEDCDAHCAKVHRKQWQKSAVDKVFVSDFITAALWMGFLDEVVWIRSDLPGVGRYNGPPPGRYKAQVEWNLWTAEGEVVFEELCLRQLEVLEVFPLTELTGIMVHEALDSCTEVEEGAAERELLLHRNFTLTVGTLFQVLKRLEEGVWTASSLLHQGDESRSWILDLDLDTFSTYDPALRLMQEANFSQSFVEKAAQLLNTNRACSQSHGEMLIGCGCLSSRVTEVEDYRAALLQNLSQLPATLRAAPGHQRRQLLLEGLADCEVGTGAWEMLANLSTEEGERWRWVFETALQEGFDDDLAKSMLEGAMGVHHVSRSEAVRHLEAFHGILGYFEQVPPEVVTISRSRLPRFNRYLPESLWPMVEHQVMAALKGQKKQCARADADACILLCIMADMCRCCRRIIVGSCFVQNPSPKGPADLCQGIETNSLLAGSRFLCGCRIRELVTSVDALRRTR</sequence>
<organism evidence="2 3">
    <name type="scientific">Symbiodinium necroappetens</name>
    <dbReference type="NCBI Taxonomy" id="1628268"/>
    <lineage>
        <taxon>Eukaryota</taxon>
        <taxon>Sar</taxon>
        <taxon>Alveolata</taxon>
        <taxon>Dinophyceae</taxon>
        <taxon>Suessiales</taxon>
        <taxon>Symbiodiniaceae</taxon>
        <taxon>Symbiodinium</taxon>
    </lineage>
</organism>
<comment type="similarity">
    <text evidence="1">Belongs to the UPF0489 family.</text>
</comment>
<dbReference type="PANTHER" id="PTHR13225">
    <property type="entry name" value="MISEXPRESSION SUPPRESSOR OF RAS 6"/>
    <property type="match status" value="1"/>
</dbReference>
<dbReference type="PANTHER" id="PTHR13225:SF3">
    <property type="entry name" value="UPF0489 PROTEIN C5ORF22"/>
    <property type="match status" value="1"/>
</dbReference>
<evidence type="ECO:0000313" key="2">
    <source>
        <dbReference type="EMBL" id="CAE7767562.1"/>
    </source>
</evidence>
<name>A0A812YAR9_9DINO</name>
<comment type="caution">
    <text evidence="2">The sequence shown here is derived from an EMBL/GenBank/DDBJ whole genome shotgun (WGS) entry which is preliminary data.</text>
</comment>
<dbReference type="OrthoDB" id="418142at2759"/>
<proteinExistence type="inferred from homology"/>
<dbReference type="Proteomes" id="UP000601435">
    <property type="component" value="Unassembled WGS sequence"/>
</dbReference>